<dbReference type="SUPFAM" id="SSF53720">
    <property type="entry name" value="ALDH-like"/>
    <property type="match status" value="1"/>
</dbReference>
<reference evidence="3" key="1">
    <citation type="submission" date="2019-02" db="EMBL/GenBank/DDBJ databases">
        <authorList>
            <person name="Gruber-Vodicka R. H."/>
            <person name="Seah K. B. B."/>
        </authorList>
    </citation>
    <scope>NUCLEOTIDE SEQUENCE</scope>
    <source>
        <strain evidence="3">BECK_BZ197</strain>
    </source>
</reference>
<dbReference type="EMBL" id="CAADFO010000110">
    <property type="protein sequence ID" value="VFK32376.1"/>
    <property type="molecule type" value="Genomic_DNA"/>
</dbReference>
<keyword evidence="1" id="KW-0560">Oxidoreductase</keyword>
<feature type="domain" description="Aldehyde dehydrogenase" evidence="2">
    <location>
        <begin position="39"/>
        <end position="119"/>
    </location>
</feature>
<accession>A0A450XSY1</accession>
<dbReference type="AlphaFoldDB" id="A0A450XSY1"/>
<organism evidence="3">
    <name type="scientific">Candidatus Kentrum sp. MB</name>
    <dbReference type="NCBI Taxonomy" id="2138164"/>
    <lineage>
        <taxon>Bacteria</taxon>
        <taxon>Pseudomonadati</taxon>
        <taxon>Pseudomonadota</taxon>
        <taxon>Gammaproteobacteria</taxon>
        <taxon>Candidatus Kentrum</taxon>
    </lineage>
</organism>
<gene>
    <name evidence="3" type="ORF">BECKMB1821G_GA0114241_11108</name>
</gene>
<proteinExistence type="predicted"/>
<dbReference type="InterPro" id="IPR016161">
    <property type="entry name" value="Ald_DH/histidinol_DH"/>
</dbReference>
<protein>
    <submittedName>
        <fullName evidence="3">Aldehyde dehydrogenase family protein</fullName>
    </submittedName>
</protein>
<dbReference type="Pfam" id="PF00171">
    <property type="entry name" value="Aldedh"/>
    <property type="match status" value="1"/>
</dbReference>
<sequence length="124" mass="13864">MSENGGFYRGRSNSLVESRYRGAPRFDTERRQGIRGPGAVASARRSFEDGPWRRMGVRYKACVLRRVGEILMESCEEIAKVETLDQGRSIRQSKGMMVSLAASAWEFFAGALMDFHGRAASPEP</sequence>
<evidence type="ECO:0000259" key="2">
    <source>
        <dbReference type="Pfam" id="PF00171"/>
    </source>
</evidence>
<name>A0A450XSY1_9GAMM</name>
<dbReference type="Gene3D" id="3.40.605.10">
    <property type="entry name" value="Aldehyde Dehydrogenase, Chain A, domain 1"/>
    <property type="match status" value="1"/>
</dbReference>
<dbReference type="GO" id="GO:0016491">
    <property type="term" value="F:oxidoreductase activity"/>
    <property type="evidence" value="ECO:0007669"/>
    <property type="project" value="UniProtKB-KW"/>
</dbReference>
<evidence type="ECO:0000313" key="3">
    <source>
        <dbReference type="EMBL" id="VFK32376.1"/>
    </source>
</evidence>
<dbReference type="InterPro" id="IPR016162">
    <property type="entry name" value="Ald_DH_N"/>
</dbReference>
<dbReference type="InterPro" id="IPR015590">
    <property type="entry name" value="Aldehyde_DH_dom"/>
</dbReference>
<evidence type="ECO:0000256" key="1">
    <source>
        <dbReference type="ARBA" id="ARBA00023002"/>
    </source>
</evidence>